<dbReference type="AlphaFoldDB" id="A0AAE3UCP2"/>
<protein>
    <recommendedName>
        <fullName evidence="2">histidine kinase</fullName>
        <ecNumber evidence="2">2.7.13.3</ecNumber>
    </recommendedName>
</protein>
<keyword evidence="9" id="KW-0812">Transmembrane</keyword>
<comment type="caution">
    <text evidence="11">The sequence shown here is derived from an EMBL/GenBank/DDBJ whole genome shotgun (WGS) entry which is preliminary data.</text>
</comment>
<feature type="transmembrane region" description="Helical" evidence="9">
    <location>
        <begin position="12"/>
        <end position="32"/>
    </location>
</feature>
<evidence type="ECO:0000256" key="2">
    <source>
        <dbReference type="ARBA" id="ARBA00012438"/>
    </source>
</evidence>
<organism evidence="11 12">
    <name type="scientific">Xanthocytophaga flava</name>
    <dbReference type="NCBI Taxonomy" id="3048013"/>
    <lineage>
        <taxon>Bacteria</taxon>
        <taxon>Pseudomonadati</taxon>
        <taxon>Bacteroidota</taxon>
        <taxon>Cytophagia</taxon>
        <taxon>Cytophagales</taxon>
        <taxon>Rhodocytophagaceae</taxon>
        <taxon>Xanthocytophaga</taxon>
    </lineage>
</organism>
<dbReference type="PANTHER" id="PTHR24421:SF10">
    <property type="entry name" value="NITRATE_NITRITE SENSOR PROTEIN NARQ"/>
    <property type="match status" value="1"/>
</dbReference>
<dbReference type="Gene3D" id="1.20.5.1930">
    <property type="match status" value="1"/>
</dbReference>
<keyword evidence="9" id="KW-1133">Transmembrane helix</keyword>
<sequence length="264" mass="30528">MEQNGIGLSEILLASMIGLFALAMGIVLIFVIHQRRMVAKDLQQKQLEHHYQKQLLKAIIESQEKERNRIAHDLHDEIGVLLTTSRLYFNQLSYGKAEEHLQQVSNKMNGLFDEMMFNIRRISHDLRPVILENLGLIEAVESLSEKLNEAGIQFQFVHQLTIEVNKDAELILYRIIQELIGNTLKHAKASYIFLQMEAQQERFYLTYKDDGIGFEPNKTKNGLGMKSIESRLNLLDGKMKIIKPEKGIHLLMEMDTHKLISYEP</sequence>
<proteinExistence type="predicted"/>
<keyword evidence="4" id="KW-0808">Transferase</keyword>
<dbReference type="Gene3D" id="3.30.565.10">
    <property type="entry name" value="Histidine kinase-like ATPase, C-terminal domain"/>
    <property type="match status" value="1"/>
</dbReference>
<dbReference type="GO" id="GO:0046983">
    <property type="term" value="F:protein dimerization activity"/>
    <property type="evidence" value="ECO:0007669"/>
    <property type="project" value="InterPro"/>
</dbReference>
<feature type="domain" description="Histidine kinase" evidence="10">
    <location>
        <begin position="69"/>
        <end position="258"/>
    </location>
</feature>
<accession>A0AAE3UCP2</accession>
<dbReference type="InterPro" id="IPR011712">
    <property type="entry name" value="Sig_transdc_His_kin_sub3_dim/P"/>
</dbReference>
<keyword evidence="3" id="KW-0597">Phosphoprotein</keyword>
<evidence type="ECO:0000256" key="3">
    <source>
        <dbReference type="ARBA" id="ARBA00022553"/>
    </source>
</evidence>
<evidence type="ECO:0000256" key="1">
    <source>
        <dbReference type="ARBA" id="ARBA00000085"/>
    </source>
</evidence>
<reference evidence="11" key="1">
    <citation type="submission" date="2023-05" db="EMBL/GenBank/DDBJ databases">
        <authorList>
            <person name="Zhang X."/>
        </authorList>
    </citation>
    <scope>NUCLEOTIDE SEQUENCE</scope>
    <source>
        <strain evidence="11">YF14B1</strain>
    </source>
</reference>
<dbReference type="Pfam" id="PF07730">
    <property type="entry name" value="HisKA_3"/>
    <property type="match status" value="1"/>
</dbReference>
<keyword evidence="7" id="KW-0067">ATP-binding</keyword>
<dbReference type="Pfam" id="PF02518">
    <property type="entry name" value="HATPase_c"/>
    <property type="match status" value="1"/>
</dbReference>
<evidence type="ECO:0000256" key="7">
    <source>
        <dbReference type="ARBA" id="ARBA00022840"/>
    </source>
</evidence>
<keyword evidence="5" id="KW-0547">Nucleotide-binding</keyword>
<dbReference type="InterPro" id="IPR003594">
    <property type="entry name" value="HATPase_dom"/>
</dbReference>
<evidence type="ECO:0000256" key="4">
    <source>
        <dbReference type="ARBA" id="ARBA00022679"/>
    </source>
</evidence>
<dbReference type="PANTHER" id="PTHR24421">
    <property type="entry name" value="NITRATE/NITRITE SENSOR PROTEIN NARX-RELATED"/>
    <property type="match status" value="1"/>
</dbReference>
<dbReference type="RefSeq" id="WP_313988654.1">
    <property type="nucleotide sequence ID" value="NZ_JASJOS010000022.1"/>
</dbReference>
<dbReference type="EMBL" id="JASJOS010000022">
    <property type="protein sequence ID" value="MDJ1485703.1"/>
    <property type="molecule type" value="Genomic_DNA"/>
</dbReference>
<dbReference type="InterPro" id="IPR036890">
    <property type="entry name" value="HATPase_C_sf"/>
</dbReference>
<keyword evidence="8" id="KW-0902">Two-component regulatory system</keyword>
<comment type="catalytic activity">
    <reaction evidence="1">
        <text>ATP + protein L-histidine = ADP + protein N-phospho-L-histidine.</text>
        <dbReference type="EC" id="2.7.13.3"/>
    </reaction>
</comment>
<gene>
    <name evidence="11" type="ORF">QNI16_34805</name>
</gene>
<evidence type="ECO:0000256" key="8">
    <source>
        <dbReference type="ARBA" id="ARBA00023012"/>
    </source>
</evidence>
<keyword evidence="6 11" id="KW-0418">Kinase</keyword>
<dbReference type="GO" id="GO:0000155">
    <property type="term" value="F:phosphorelay sensor kinase activity"/>
    <property type="evidence" value="ECO:0007669"/>
    <property type="project" value="InterPro"/>
</dbReference>
<name>A0AAE3UCP2_9BACT</name>
<dbReference type="EC" id="2.7.13.3" evidence="2"/>
<evidence type="ECO:0000256" key="6">
    <source>
        <dbReference type="ARBA" id="ARBA00022777"/>
    </source>
</evidence>
<dbReference type="Proteomes" id="UP001241110">
    <property type="component" value="Unassembled WGS sequence"/>
</dbReference>
<dbReference type="GO" id="GO:0005524">
    <property type="term" value="F:ATP binding"/>
    <property type="evidence" value="ECO:0007669"/>
    <property type="project" value="UniProtKB-KW"/>
</dbReference>
<evidence type="ECO:0000256" key="9">
    <source>
        <dbReference type="SAM" id="Phobius"/>
    </source>
</evidence>
<evidence type="ECO:0000313" key="11">
    <source>
        <dbReference type="EMBL" id="MDJ1485703.1"/>
    </source>
</evidence>
<dbReference type="SUPFAM" id="SSF55874">
    <property type="entry name" value="ATPase domain of HSP90 chaperone/DNA topoisomerase II/histidine kinase"/>
    <property type="match status" value="1"/>
</dbReference>
<dbReference type="InterPro" id="IPR050482">
    <property type="entry name" value="Sensor_HK_TwoCompSys"/>
</dbReference>
<keyword evidence="9" id="KW-0472">Membrane</keyword>
<dbReference type="InterPro" id="IPR005467">
    <property type="entry name" value="His_kinase_dom"/>
</dbReference>
<dbReference type="PROSITE" id="PS50109">
    <property type="entry name" value="HIS_KIN"/>
    <property type="match status" value="1"/>
</dbReference>
<dbReference type="GO" id="GO:0016020">
    <property type="term" value="C:membrane"/>
    <property type="evidence" value="ECO:0007669"/>
    <property type="project" value="InterPro"/>
</dbReference>
<dbReference type="CDD" id="cd16917">
    <property type="entry name" value="HATPase_UhpB-NarQ-NarX-like"/>
    <property type="match status" value="1"/>
</dbReference>
<evidence type="ECO:0000256" key="5">
    <source>
        <dbReference type="ARBA" id="ARBA00022741"/>
    </source>
</evidence>
<evidence type="ECO:0000313" key="12">
    <source>
        <dbReference type="Proteomes" id="UP001241110"/>
    </source>
</evidence>
<evidence type="ECO:0000259" key="10">
    <source>
        <dbReference type="PROSITE" id="PS50109"/>
    </source>
</evidence>